<dbReference type="InterPro" id="IPR010998">
    <property type="entry name" value="Integrase_recombinase_N"/>
</dbReference>
<dbReference type="eggNOG" id="COG4974">
    <property type="taxonomic scope" value="Bacteria"/>
</dbReference>
<evidence type="ECO:0000256" key="11">
    <source>
        <dbReference type="PROSITE-ProRule" id="PRU01248"/>
    </source>
</evidence>
<dbReference type="InterPro" id="IPR050090">
    <property type="entry name" value="Tyrosine_recombinase_XerCD"/>
</dbReference>
<dbReference type="OrthoDB" id="9785687at2"/>
<evidence type="ECO:0000256" key="5">
    <source>
        <dbReference type="ARBA" id="ARBA00022618"/>
    </source>
</evidence>
<dbReference type="Proteomes" id="UP000005104">
    <property type="component" value="Chromosome"/>
</dbReference>
<dbReference type="Gene3D" id="1.10.150.130">
    <property type="match status" value="1"/>
</dbReference>
<dbReference type="InterPro" id="IPR002104">
    <property type="entry name" value="Integrase_catalytic"/>
</dbReference>
<dbReference type="InterPro" id="IPR044068">
    <property type="entry name" value="CB"/>
</dbReference>
<dbReference type="GO" id="GO:0015074">
    <property type="term" value="P:DNA integration"/>
    <property type="evidence" value="ECO:0007669"/>
    <property type="project" value="UniProtKB-KW"/>
</dbReference>
<feature type="domain" description="Tyr recombinase" evidence="12">
    <location>
        <begin position="105"/>
        <end position="278"/>
    </location>
</feature>
<keyword evidence="4" id="KW-0963">Cytoplasm</keyword>
<keyword evidence="15" id="KW-1185">Reference proteome</keyword>
<dbReference type="CDD" id="cd00397">
    <property type="entry name" value="DNA_BRE_C"/>
    <property type="match status" value="1"/>
</dbReference>
<protein>
    <submittedName>
        <fullName evidence="14">Site-specific recombinase XerD</fullName>
    </submittedName>
</protein>
<keyword evidence="9" id="KW-0233">DNA recombination</keyword>
<feature type="domain" description="Core-binding (CB)" evidence="13">
    <location>
        <begin position="1"/>
        <end position="86"/>
    </location>
</feature>
<dbReference type="SUPFAM" id="SSF56349">
    <property type="entry name" value="DNA breaking-rejoining enzymes"/>
    <property type="match status" value="1"/>
</dbReference>
<proteinExistence type="inferred from homology"/>
<dbReference type="PANTHER" id="PTHR30349">
    <property type="entry name" value="PHAGE INTEGRASE-RELATED"/>
    <property type="match status" value="1"/>
</dbReference>
<dbReference type="GO" id="GO:0003677">
    <property type="term" value="F:DNA binding"/>
    <property type="evidence" value="ECO:0007669"/>
    <property type="project" value="UniProtKB-UniRule"/>
</dbReference>
<keyword evidence="10" id="KW-0131">Cell cycle</keyword>
<evidence type="ECO:0000256" key="1">
    <source>
        <dbReference type="ARBA" id="ARBA00003283"/>
    </source>
</evidence>
<reference evidence="14 15" key="1">
    <citation type="submission" date="2011-11" db="EMBL/GenBank/DDBJ databases">
        <title>The Noncontiguous Finished genome of Desulfosporosinus youngiae DSM 17734.</title>
        <authorList>
            <consortium name="US DOE Joint Genome Institute (JGI-PGF)"/>
            <person name="Lucas S."/>
            <person name="Han J."/>
            <person name="Lapidus A."/>
            <person name="Cheng J.-F."/>
            <person name="Goodwin L."/>
            <person name="Pitluck S."/>
            <person name="Peters L."/>
            <person name="Ovchinnikova G."/>
            <person name="Lu M."/>
            <person name="Land M.L."/>
            <person name="Hauser L."/>
            <person name="Pester M."/>
            <person name="Spring S."/>
            <person name="Ollivier B."/>
            <person name="Rattei T."/>
            <person name="Klenk H.-P."/>
            <person name="Wagner M."/>
            <person name="Loy A."/>
            <person name="Woyke T.J."/>
        </authorList>
    </citation>
    <scope>NUCLEOTIDE SEQUENCE [LARGE SCALE GENOMIC DNA]</scope>
    <source>
        <strain evidence="14 15">DSM 17734</strain>
    </source>
</reference>
<comment type="subcellular location">
    <subcellularLocation>
        <location evidence="2">Cytoplasm</location>
    </subcellularLocation>
</comment>
<dbReference type="HOGENOM" id="CLU_027562_9_6_9"/>
<dbReference type="PROSITE" id="PS51898">
    <property type="entry name" value="TYR_RECOMBINASE"/>
    <property type="match status" value="1"/>
</dbReference>
<keyword evidence="6" id="KW-0159">Chromosome partition</keyword>
<gene>
    <name evidence="14" type="ORF">DesyoDRAFT_3145</name>
</gene>
<comment type="similarity">
    <text evidence="3">Belongs to the 'phage' integrase family.</text>
</comment>
<evidence type="ECO:0000259" key="12">
    <source>
        <dbReference type="PROSITE" id="PS51898"/>
    </source>
</evidence>
<dbReference type="Gene3D" id="1.10.443.10">
    <property type="entry name" value="Intergrase catalytic core"/>
    <property type="match status" value="1"/>
</dbReference>
<evidence type="ECO:0000256" key="8">
    <source>
        <dbReference type="ARBA" id="ARBA00023125"/>
    </source>
</evidence>
<evidence type="ECO:0000256" key="7">
    <source>
        <dbReference type="ARBA" id="ARBA00022908"/>
    </source>
</evidence>
<dbReference type="AlphaFoldDB" id="H5Y575"/>
<dbReference type="GO" id="GO:0051301">
    <property type="term" value="P:cell division"/>
    <property type="evidence" value="ECO:0007669"/>
    <property type="project" value="UniProtKB-KW"/>
</dbReference>
<evidence type="ECO:0000256" key="3">
    <source>
        <dbReference type="ARBA" id="ARBA00008857"/>
    </source>
</evidence>
<dbReference type="InterPro" id="IPR013762">
    <property type="entry name" value="Integrase-like_cat_sf"/>
</dbReference>
<keyword evidence="5" id="KW-0132">Cell division</keyword>
<dbReference type="Pfam" id="PF00589">
    <property type="entry name" value="Phage_integrase"/>
    <property type="match status" value="1"/>
</dbReference>
<evidence type="ECO:0000256" key="2">
    <source>
        <dbReference type="ARBA" id="ARBA00004496"/>
    </source>
</evidence>
<organism evidence="14 15">
    <name type="scientific">Desulfosporosinus youngiae DSM 17734</name>
    <dbReference type="NCBI Taxonomy" id="768710"/>
    <lineage>
        <taxon>Bacteria</taxon>
        <taxon>Bacillati</taxon>
        <taxon>Bacillota</taxon>
        <taxon>Clostridia</taxon>
        <taxon>Eubacteriales</taxon>
        <taxon>Desulfitobacteriaceae</taxon>
        <taxon>Desulfosporosinus</taxon>
    </lineage>
</organism>
<dbReference type="PROSITE" id="PS51900">
    <property type="entry name" value="CB"/>
    <property type="match status" value="1"/>
</dbReference>
<dbReference type="GO" id="GO:0005737">
    <property type="term" value="C:cytoplasm"/>
    <property type="evidence" value="ECO:0007669"/>
    <property type="project" value="UniProtKB-SubCell"/>
</dbReference>
<accession>H5Y575</accession>
<dbReference type="RefSeq" id="WP_007784454.1">
    <property type="nucleotide sequence ID" value="NZ_CM001441.1"/>
</dbReference>
<evidence type="ECO:0000256" key="10">
    <source>
        <dbReference type="ARBA" id="ARBA00023306"/>
    </source>
</evidence>
<keyword evidence="8 11" id="KW-0238">DNA-binding</keyword>
<name>H5Y575_9FIRM</name>
<comment type="function">
    <text evidence="1">Site-specific tyrosine recombinase, which acts by catalyzing the cutting and rejoining of the recombining DNA molecules.</text>
</comment>
<evidence type="ECO:0000256" key="4">
    <source>
        <dbReference type="ARBA" id="ARBA00022490"/>
    </source>
</evidence>
<evidence type="ECO:0000259" key="13">
    <source>
        <dbReference type="PROSITE" id="PS51900"/>
    </source>
</evidence>
<dbReference type="InterPro" id="IPR011010">
    <property type="entry name" value="DNA_brk_join_enz"/>
</dbReference>
<dbReference type="GO" id="GO:0007059">
    <property type="term" value="P:chromosome segregation"/>
    <property type="evidence" value="ECO:0007669"/>
    <property type="project" value="UniProtKB-KW"/>
</dbReference>
<evidence type="ECO:0000313" key="14">
    <source>
        <dbReference type="EMBL" id="EHQ90179.1"/>
    </source>
</evidence>
<keyword evidence="7" id="KW-0229">DNA integration</keyword>
<dbReference type="InterPro" id="IPR004107">
    <property type="entry name" value="Integrase_SAM-like_N"/>
</dbReference>
<dbReference type="Pfam" id="PF02899">
    <property type="entry name" value="Phage_int_SAM_1"/>
    <property type="match status" value="1"/>
</dbReference>
<evidence type="ECO:0000313" key="15">
    <source>
        <dbReference type="Proteomes" id="UP000005104"/>
    </source>
</evidence>
<dbReference type="EMBL" id="CM001441">
    <property type="protein sequence ID" value="EHQ90179.1"/>
    <property type="molecule type" value="Genomic_DNA"/>
</dbReference>
<dbReference type="STRING" id="768710.DesyoDRAFT_3145"/>
<evidence type="ECO:0000256" key="6">
    <source>
        <dbReference type="ARBA" id="ARBA00022829"/>
    </source>
</evidence>
<sequence length="283" mass="32804">MSQTLNDFLNSPKVLKKSPNTRKAYERDLFLFEQYINKYNVSLDRLNDMVVQTYLDQMKTKDGQPSSPATKNRTLASIATFCHWSKQLEAVQEIDIPKIPHISKQPSKGLCKDEVTSLRLKVANDHNPNKLRNQAIIDLLIYSGFRVSELVSLDRDDIKYHKGIYTITVYETKNNEVKKAYLDSKKFKYIKKYLESRTDNEEALFISGRNQRISIRMVQTILNKYGINPHLLRHTFCSILARDKVDPFTIAQLAGHRDLNTTRRYANPNSSEMAEMVSKAFNF</sequence>
<evidence type="ECO:0000256" key="9">
    <source>
        <dbReference type="ARBA" id="ARBA00023172"/>
    </source>
</evidence>
<dbReference type="PANTHER" id="PTHR30349:SF77">
    <property type="entry name" value="TYROSINE RECOMBINASE XERC"/>
    <property type="match status" value="1"/>
</dbReference>
<dbReference type="GO" id="GO:0006310">
    <property type="term" value="P:DNA recombination"/>
    <property type="evidence" value="ECO:0007669"/>
    <property type="project" value="UniProtKB-KW"/>
</dbReference>